<dbReference type="Gene3D" id="1.10.3080.10">
    <property type="entry name" value="Clc chloride channel"/>
    <property type="match status" value="1"/>
</dbReference>
<dbReference type="SMART" id="SM00116">
    <property type="entry name" value="CBS"/>
    <property type="match status" value="2"/>
</dbReference>
<dbReference type="GO" id="GO:0034707">
    <property type="term" value="C:chloride channel complex"/>
    <property type="evidence" value="ECO:0007669"/>
    <property type="project" value="UniProtKB-KW"/>
</dbReference>
<evidence type="ECO:0000313" key="14">
    <source>
        <dbReference type="EMBL" id="EJG06757.1"/>
    </source>
</evidence>
<feature type="transmembrane region" description="Helical" evidence="12">
    <location>
        <begin position="351"/>
        <end position="375"/>
    </location>
</feature>
<dbReference type="InterPro" id="IPR000644">
    <property type="entry name" value="CBS_dom"/>
</dbReference>
<keyword evidence="8" id="KW-0869">Chloride channel</keyword>
<feature type="transmembrane region" description="Helical" evidence="12">
    <location>
        <begin position="70"/>
        <end position="90"/>
    </location>
</feature>
<feature type="transmembrane region" description="Helical" evidence="12">
    <location>
        <begin position="238"/>
        <end position="259"/>
    </location>
</feature>
<reference evidence="14 15" key="1">
    <citation type="submission" date="2011-08" db="EMBL/GenBank/DDBJ databases">
        <title>The complete genome of Methanofollis liminatans DSM 4140.</title>
        <authorList>
            <consortium name="US DOE Joint Genome Institute (JGI-PGF)"/>
            <person name="Lucas S."/>
            <person name="Han J."/>
            <person name="Lapidus A."/>
            <person name="Bruce D."/>
            <person name="Goodwin L."/>
            <person name="Pitluck S."/>
            <person name="Peters L."/>
            <person name="Kyrpides N."/>
            <person name="Mavromatis K."/>
            <person name="Ivanova N."/>
            <person name="Mikhailova N."/>
            <person name="Lu M."/>
            <person name="Detter J.C."/>
            <person name="Tapia R."/>
            <person name="Han C."/>
            <person name="Land M."/>
            <person name="Hauser L."/>
            <person name="Markowitz V."/>
            <person name="Cheng J.-F."/>
            <person name="Hugenholtz P."/>
            <person name="Woyke T."/>
            <person name="Wu D."/>
            <person name="Spring S."/>
            <person name="Schuler E."/>
            <person name="Brambilla E."/>
            <person name="Klenk H.-P."/>
            <person name="Eisen J.A."/>
        </authorList>
    </citation>
    <scope>NUCLEOTIDE SEQUENCE [LARGE SCALE GENOMIC DNA]</scope>
    <source>
        <strain evidence="14 15">DSM 4140</strain>
    </source>
</reference>
<keyword evidence="9" id="KW-0868">Chloride</keyword>
<keyword evidence="7" id="KW-0486">Methionine biosynthesis</keyword>
<dbReference type="SUPFAM" id="SSF81340">
    <property type="entry name" value="Clc chloride channel"/>
    <property type="match status" value="1"/>
</dbReference>
<feature type="transmembrane region" description="Helical" evidence="12">
    <location>
        <begin position="387"/>
        <end position="410"/>
    </location>
</feature>
<dbReference type="EMBL" id="CM001555">
    <property type="protein sequence ID" value="EJG06757.1"/>
    <property type="molecule type" value="Genomic_DNA"/>
</dbReference>
<evidence type="ECO:0000256" key="2">
    <source>
        <dbReference type="ARBA" id="ARBA00022448"/>
    </source>
</evidence>
<feature type="transmembrane region" description="Helical" evidence="12">
    <location>
        <begin position="280"/>
        <end position="299"/>
    </location>
</feature>
<gene>
    <name evidence="14" type="ORF">Metli_0796</name>
</gene>
<evidence type="ECO:0000259" key="13">
    <source>
        <dbReference type="PROSITE" id="PS51371"/>
    </source>
</evidence>
<dbReference type="InterPro" id="IPR014743">
    <property type="entry name" value="Cl-channel_core"/>
</dbReference>
<dbReference type="Pfam" id="PF00654">
    <property type="entry name" value="Voltage_CLC"/>
    <property type="match status" value="1"/>
</dbReference>
<dbReference type="Pfam" id="PF00571">
    <property type="entry name" value="CBS"/>
    <property type="match status" value="2"/>
</dbReference>
<accession>J1L163</accession>
<evidence type="ECO:0000256" key="8">
    <source>
        <dbReference type="ARBA" id="ARBA00023173"/>
    </source>
</evidence>
<evidence type="ECO:0000256" key="7">
    <source>
        <dbReference type="ARBA" id="ARBA00023167"/>
    </source>
</evidence>
<evidence type="ECO:0000256" key="9">
    <source>
        <dbReference type="ARBA" id="ARBA00023214"/>
    </source>
</evidence>
<evidence type="ECO:0000256" key="4">
    <source>
        <dbReference type="ARBA" id="ARBA00022989"/>
    </source>
</evidence>
<feature type="domain" description="CBS" evidence="13">
    <location>
        <begin position="535"/>
        <end position="593"/>
    </location>
</feature>
<dbReference type="STRING" id="28892.Metli_0796"/>
<evidence type="ECO:0000256" key="5">
    <source>
        <dbReference type="ARBA" id="ARBA00023065"/>
    </source>
</evidence>
<feature type="transmembrane region" description="Helical" evidence="12">
    <location>
        <begin position="200"/>
        <end position="218"/>
    </location>
</feature>
<dbReference type="SUPFAM" id="SSF54631">
    <property type="entry name" value="CBS-domain pair"/>
    <property type="match status" value="1"/>
</dbReference>
<feature type="transmembrane region" description="Helical" evidence="12">
    <location>
        <begin position="319"/>
        <end position="339"/>
    </location>
</feature>
<dbReference type="OrthoDB" id="89900at2157"/>
<dbReference type="HOGENOM" id="CLU_015263_5_3_2"/>
<keyword evidence="15" id="KW-1185">Reference proteome</keyword>
<dbReference type="RefSeq" id="WP_004038244.1">
    <property type="nucleotide sequence ID" value="NZ_CM001555.1"/>
</dbReference>
<dbReference type="CDD" id="cd00400">
    <property type="entry name" value="Voltage_gated_ClC"/>
    <property type="match status" value="1"/>
</dbReference>
<proteinExistence type="predicted"/>
<keyword evidence="2" id="KW-0813">Transport</keyword>
<dbReference type="InterPro" id="IPR050368">
    <property type="entry name" value="ClC-type_chloride_channel"/>
</dbReference>
<keyword evidence="5" id="KW-0406">Ion transport</keyword>
<keyword evidence="6 12" id="KW-0472">Membrane</keyword>
<keyword evidence="3 12" id="KW-0812">Transmembrane</keyword>
<dbReference type="Gene3D" id="3.10.580.10">
    <property type="entry name" value="CBS-domain"/>
    <property type="match status" value="1"/>
</dbReference>
<dbReference type="PRINTS" id="PR00762">
    <property type="entry name" value="CLCHANNEL"/>
</dbReference>
<organism evidence="14 15">
    <name type="scientific">Methanofollis liminatans DSM 4140</name>
    <dbReference type="NCBI Taxonomy" id="28892"/>
    <lineage>
        <taxon>Archaea</taxon>
        <taxon>Methanobacteriati</taxon>
        <taxon>Methanobacteriota</taxon>
        <taxon>Stenosarchaea group</taxon>
        <taxon>Methanomicrobia</taxon>
        <taxon>Methanomicrobiales</taxon>
        <taxon>Methanomicrobiaceae</taxon>
        <taxon>Methanofollis</taxon>
    </lineage>
</organism>
<feature type="transmembrane region" description="Helical" evidence="12">
    <location>
        <begin position="12"/>
        <end position="30"/>
    </location>
</feature>
<dbReference type="PATRIC" id="fig|28892.9.peg.852"/>
<sequence>MTGGATPSQRILLIAIVVGVISGVGALLFFEGLEIGTHFFMETIVGFNLPEEGQSIADISLWSPPETPWLILPVICFGGLLSGLLVYTFAPEAEGHGTDAAIRAFHGDGRIRRRIPLLKAITAIITISTGGSAGREGPTAQISAGFGSIVADYLGLSEKERRIAIATGIGAGIGTIFKAPLGGAILAAEVLYRRDFESDAIVPGFLASVIGYAIFGTFEGFDPIFSPVAVSWTIPQLPFFLVLGVICAGFGILYIRTFYGTKKVFSAFFERYGIPNHVKPLAGAFLTGAVAVGLCYFSPETAVIGLAGLGTGYGFVQLALYSMLPLSVLLVIPFVKILTTSLTIGSGGSGGVFAPGMMIGAVAGGAVGMAFHTVLPGMVPLDLVPGFVVVGMIALFGAISNAPIAVLIMVVEMTGNFSLFVPAMGAVAVAYVLAREETIFLEQVQSKAESGAHRGEFEVDVLEAIRVGGVMVPAPSVISLSPEDPCTKVFSLISTTTHTGYPVLEGDRLVGIITTRDVRELLAGGDLSRPVGERMTRSPLTIHEGRTLEEALRVMIEHDIHHLPVVGDGDPDRLTGFLTRTDLMLAHTRFIASSGRGRQK</sequence>
<name>J1L163_9EURY</name>
<dbReference type="GO" id="GO:0005254">
    <property type="term" value="F:chloride channel activity"/>
    <property type="evidence" value="ECO:0007669"/>
    <property type="project" value="UniProtKB-KW"/>
</dbReference>
<comment type="subcellular location">
    <subcellularLocation>
        <location evidence="1">Membrane</location>
        <topology evidence="1">Multi-pass membrane protein</topology>
    </subcellularLocation>
</comment>
<dbReference type="AlphaFoldDB" id="J1L163"/>
<dbReference type="InterPro" id="IPR001807">
    <property type="entry name" value="ClC"/>
</dbReference>
<evidence type="ECO:0000256" key="10">
    <source>
        <dbReference type="ARBA" id="ARBA00023303"/>
    </source>
</evidence>
<dbReference type="PANTHER" id="PTHR43427">
    <property type="entry name" value="CHLORIDE CHANNEL PROTEIN CLC-E"/>
    <property type="match status" value="1"/>
</dbReference>
<feature type="domain" description="CBS" evidence="13">
    <location>
        <begin position="471"/>
        <end position="531"/>
    </location>
</feature>
<keyword evidence="11" id="KW-0129">CBS domain</keyword>
<dbReference type="PROSITE" id="PS51371">
    <property type="entry name" value="CBS"/>
    <property type="match status" value="2"/>
</dbReference>
<evidence type="ECO:0000256" key="12">
    <source>
        <dbReference type="SAM" id="Phobius"/>
    </source>
</evidence>
<feature type="transmembrane region" description="Helical" evidence="12">
    <location>
        <begin position="417"/>
        <end position="434"/>
    </location>
</feature>
<dbReference type="InterPro" id="IPR046342">
    <property type="entry name" value="CBS_dom_sf"/>
</dbReference>
<evidence type="ECO:0000256" key="6">
    <source>
        <dbReference type="ARBA" id="ARBA00023136"/>
    </source>
</evidence>
<dbReference type="GO" id="GO:0009086">
    <property type="term" value="P:methionine biosynthetic process"/>
    <property type="evidence" value="ECO:0007669"/>
    <property type="project" value="UniProtKB-KW"/>
</dbReference>
<keyword evidence="10" id="KW-0407">Ion channel</keyword>
<evidence type="ECO:0000256" key="11">
    <source>
        <dbReference type="PROSITE-ProRule" id="PRU00703"/>
    </source>
</evidence>
<protein>
    <submittedName>
        <fullName evidence="14">Cl-channel voltage-gated family protein</fullName>
    </submittedName>
</protein>
<dbReference type="Proteomes" id="UP000005095">
    <property type="component" value="Chromosome"/>
</dbReference>
<evidence type="ECO:0000256" key="1">
    <source>
        <dbReference type="ARBA" id="ARBA00004141"/>
    </source>
</evidence>
<keyword evidence="4 12" id="KW-1133">Transmembrane helix</keyword>
<evidence type="ECO:0000313" key="15">
    <source>
        <dbReference type="Proteomes" id="UP000005095"/>
    </source>
</evidence>
<dbReference type="PANTHER" id="PTHR43427:SF6">
    <property type="entry name" value="CHLORIDE CHANNEL PROTEIN CLC-E"/>
    <property type="match status" value="1"/>
</dbReference>
<evidence type="ECO:0000256" key="3">
    <source>
        <dbReference type="ARBA" id="ARBA00022692"/>
    </source>
</evidence>
<keyword evidence="7" id="KW-0028">Amino-acid biosynthesis</keyword>